<sequence>MKKLFVVLLIVPLLSFSVHKYYIALTEIEYKEETHSVQMIMNVFMDDIETAINQDYNVDLQLSTKKELKNSDEYFFKYLKEHFKVLINNQKIEYNFIGKEYDGNIVYFYLEIENVLSIESIEIQNDVLIKYFPDQQNLIKASIKKERKSLFLTKKNDKGLLNF</sequence>
<protein>
    <recommendedName>
        <fullName evidence="3">Peptidase E</fullName>
    </recommendedName>
</protein>
<accession>A0A839AIC8</accession>
<dbReference type="Pfam" id="PF20420">
    <property type="entry name" value="DUF6702"/>
    <property type="match status" value="1"/>
</dbReference>
<proteinExistence type="predicted"/>
<dbReference type="AlphaFoldDB" id="A0A839AIC8"/>
<comment type="caution">
    <text evidence="1">The sequence shown here is derived from an EMBL/GenBank/DDBJ whole genome shotgun (WGS) entry which is preliminary data.</text>
</comment>
<dbReference type="InterPro" id="IPR046525">
    <property type="entry name" value="DUF6702"/>
</dbReference>
<dbReference type="EMBL" id="JACGLS010000001">
    <property type="protein sequence ID" value="MBA6154952.1"/>
    <property type="molecule type" value="Genomic_DNA"/>
</dbReference>
<dbReference type="RefSeq" id="WP_182123472.1">
    <property type="nucleotide sequence ID" value="NZ_JACGLS010000001.1"/>
</dbReference>
<evidence type="ECO:0008006" key="3">
    <source>
        <dbReference type="Google" id="ProtNLM"/>
    </source>
</evidence>
<name>A0A839AIC8_9FLAO</name>
<organism evidence="1 2">
    <name type="scientific">Tenacibaculum pelagium</name>
    <dbReference type="NCBI Taxonomy" id="2759527"/>
    <lineage>
        <taxon>Bacteria</taxon>
        <taxon>Pseudomonadati</taxon>
        <taxon>Bacteroidota</taxon>
        <taxon>Flavobacteriia</taxon>
        <taxon>Flavobacteriales</taxon>
        <taxon>Flavobacteriaceae</taxon>
        <taxon>Tenacibaculum</taxon>
    </lineage>
</organism>
<keyword evidence="2" id="KW-1185">Reference proteome</keyword>
<evidence type="ECO:0000313" key="2">
    <source>
        <dbReference type="Proteomes" id="UP000563906"/>
    </source>
</evidence>
<evidence type="ECO:0000313" key="1">
    <source>
        <dbReference type="EMBL" id="MBA6154952.1"/>
    </source>
</evidence>
<reference evidence="1 2" key="1">
    <citation type="submission" date="2020-07" db="EMBL/GenBank/DDBJ databases">
        <title>Bacterium isolated from marine sediment.</title>
        <authorList>
            <person name="Shang D."/>
            <person name="Du Z.-J."/>
        </authorList>
    </citation>
    <scope>NUCLEOTIDE SEQUENCE [LARGE SCALE GENOMIC DNA]</scope>
    <source>
        <strain evidence="1 2">S7007</strain>
    </source>
</reference>
<gene>
    <name evidence="1" type="ORF">H3Z83_00240</name>
</gene>
<dbReference type="Proteomes" id="UP000563906">
    <property type="component" value="Unassembled WGS sequence"/>
</dbReference>